<protein>
    <submittedName>
        <fullName evidence="2">Uncharacterized protein</fullName>
    </submittedName>
</protein>
<sequence>MGAHVARNPVGTHGQPTGRWWASPSPPAGSPTGGLARWVPVGRPAQPINSCRPLGPGHLSVSPANGSPNPVWAAQWAPCPIAILSCIAQQ</sequence>
<keyword evidence="3" id="KW-1185">Reference proteome</keyword>
<feature type="region of interest" description="Disordered" evidence="1">
    <location>
        <begin position="1"/>
        <end position="35"/>
    </location>
</feature>
<proteinExistence type="predicted"/>
<dbReference type="AlphaFoldDB" id="A0A2N5T1X5"/>
<name>A0A2N5T1X5_9BASI</name>
<reference evidence="2 3" key="1">
    <citation type="submission" date="2017-11" db="EMBL/GenBank/DDBJ databases">
        <title>De novo assembly and phasing of dikaryotic genomes from two isolates of Puccinia coronata f. sp. avenae, the causal agent of oat crown rust.</title>
        <authorList>
            <person name="Miller M.E."/>
            <person name="Zhang Y."/>
            <person name="Omidvar V."/>
            <person name="Sperschneider J."/>
            <person name="Schwessinger B."/>
            <person name="Raley C."/>
            <person name="Palmer J.M."/>
            <person name="Garnica D."/>
            <person name="Upadhyaya N."/>
            <person name="Rathjen J."/>
            <person name="Taylor J.M."/>
            <person name="Park R.F."/>
            <person name="Dodds P.N."/>
            <person name="Hirsch C.D."/>
            <person name="Kianian S.F."/>
            <person name="Figueroa M."/>
        </authorList>
    </citation>
    <scope>NUCLEOTIDE SEQUENCE [LARGE SCALE GENOMIC DNA]</scope>
    <source>
        <strain evidence="2">12NC29</strain>
    </source>
</reference>
<evidence type="ECO:0000313" key="2">
    <source>
        <dbReference type="EMBL" id="PLW19483.1"/>
    </source>
</evidence>
<comment type="caution">
    <text evidence="2">The sequence shown here is derived from an EMBL/GenBank/DDBJ whole genome shotgun (WGS) entry which is preliminary data.</text>
</comment>
<accession>A0A2N5T1X5</accession>
<evidence type="ECO:0000256" key="1">
    <source>
        <dbReference type="SAM" id="MobiDB-lite"/>
    </source>
</evidence>
<evidence type="ECO:0000313" key="3">
    <source>
        <dbReference type="Proteomes" id="UP000235388"/>
    </source>
</evidence>
<gene>
    <name evidence="2" type="ORF">PCANC_08740</name>
</gene>
<dbReference type="Proteomes" id="UP000235388">
    <property type="component" value="Unassembled WGS sequence"/>
</dbReference>
<organism evidence="2 3">
    <name type="scientific">Puccinia coronata f. sp. avenae</name>
    <dbReference type="NCBI Taxonomy" id="200324"/>
    <lineage>
        <taxon>Eukaryota</taxon>
        <taxon>Fungi</taxon>
        <taxon>Dikarya</taxon>
        <taxon>Basidiomycota</taxon>
        <taxon>Pucciniomycotina</taxon>
        <taxon>Pucciniomycetes</taxon>
        <taxon>Pucciniales</taxon>
        <taxon>Pucciniaceae</taxon>
        <taxon>Puccinia</taxon>
    </lineage>
</organism>
<dbReference type="EMBL" id="PGCJ01000812">
    <property type="protein sequence ID" value="PLW19483.1"/>
    <property type="molecule type" value="Genomic_DNA"/>
</dbReference>